<reference evidence="1 3" key="1">
    <citation type="journal article" date="2011" name="Nature">
        <title>The Medicago genome provides insight into the evolution of rhizobial symbioses.</title>
        <authorList>
            <person name="Young N.D."/>
            <person name="Debelle F."/>
            <person name="Oldroyd G.E."/>
            <person name="Geurts R."/>
            <person name="Cannon S.B."/>
            <person name="Udvardi M.K."/>
            <person name="Benedito V.A."/>
            <person name="Mayer K.F."/>
            <person name="Gouzy J."/>
            <person name="Schoof H."/>
            <person name="Van de Peer Y."/>
            <person name="Proost S."/>
            <person name="Cook D.R."/>
            <person name="Meyers B.C."/>
            <person name="Spannagl M."/>
            <person name="Cheung F."/>
            <person name="De Mita S."/>
            <person name="Krishnakumar V."/>
            <person name="Gundlach H."/>
            <person name="Zhou S."/>
            <person name="Mudge J."/>
            <person name="Bharti A.K."/>
            <person name="Murray J.D."/>
            <person name="Naoumkina M.A."/>
            <person name="Rosen B."/>
            <person name="Silverstein K.A."/>
            <person name="Tang H."/>
            <person name="Rombauts S."/>
            <person name="Zhao P.X."/>
            <person name="Zhou P."/>
            <person name="Barbe V."/>
            <person name="Bardou P."/>
            <person name="Bechner M."/>
            <person name="Bellec A."/>
            <person name="Berger A."/>
            <person name="Berges H."/>
            <person name="Bidwell S."/>
            <person name="Bisseling T."/>
            <person name="Choisne N."/>
            <person name="Couloux A."/>
            <person name="Denny R."/>
            <person name="Deshpande S."/>
            <person name="Dai X."/>
            <person name="Doyle J.J."/>
            <person name="Dudez A.M."/>
            <person name="Farmer A.D."/>
            <person name="Fouteau S."/>
            <person name="Franken C."/>
            <person name="Gibelin C."/>
            <person name="Gish J."/>
            <person name="Goldstein S."/>
            <person name="Gonzalez A.J."/>
            <person name="Green P.J."/>
            <person name="Hallab A."/>
            <person name="Hartog M."/>
            <person name="Hua A."/>
            <person name="Humphray S.J."/>
            <person name="Jeong D.H."/>
            <person name="Jing Y."/>
            <person name="Jocker A."/>
            <person name="Kenton S.M."/>
            <person name="Kim D.J."/>
            <person name="Klee K."/>
            <person name="Lai H."/>
            <person name="Lang C."/>
            <person name="Lin S."/>
            <person name="Macmil S.L."/>
            <person name="Magdelenat G."/>
            <person name="Matthews L."/>
            <person name="McCorrison J."/>
            <person name="Monaghan E.L."/>
            <person name="Mun J.H."/>
            <person name="Najar F.Z."/>
            <person name="Nicholson C."/>
            <person name="Noirot C."/>
            <person name="O'Bleness M."/>
            <person name="Paule C.R."/>
            <person name="Poulain J."/>
            <person name="Prion F."/>
            <person name="Qin B."/>
            <person name="Qu C."/>
            <person name="Retzel E.F."/>
            <person name="Riddle C."/>
            <person name="Sallet E."/>
            <person name="Samain S."/>
            <person name="Samson N."/>
            <person name="Sanders I."/>
            <person name="Saurat O."/>
            <person name="Scarpelli C."/>
            <person name="Schiex T."/>
            <person name="Segurens B."/>
            <person name="Severin A.J."/>
            <person name="Sherrier D.J."/>
            <person name="Shi R."/>
            <person name="Sims S."/>
            <person name="Singer S.R."/>
            <person name="Sinharoy S."/>
            <person name="Sterck L."/>
            <person name="Viollet A."/>
            <person name="Wang B.B."/>
            <person name="Wang K."/>
            <person name="Wang M."/>
            <person name="Wang X."/>
            <person name="Warfsmann J."/>
            <person name="Weissenbach J."/>
            <person name="White D.D."/>
            <person name="White J.D."/>
            <person name="Wiley G.B."/>
            <person name="Wincker P."/>
            <person name="Xing Y."/>
            <person name="Yang L."/>
            <person name="Yao Z."/>
            <person name="Ying F."/>
            <person name="Zhai J."/>
            <person name="Zhou L."/>
            <person name="Zuber A."/>
            <person name="Denarie J."/>
            <person name="Dixon R.A."/>
            <person name="May G.D."/>
            <person name="Schwartz D.C."/>
            <person name="Rogers J."/>
            <person name="Quetier F."/>
            <person name="Town C.D."/>
            <person name="Roe B.A."/>
        </authorList>
    </citation>
    <scope>NUCLEOTIDE SEQUENCE [LARGE SCALE GENOMIC DNA]</scope>
    <source>
        <strain evidence="1">A17</strain>
        <strain evidence="2 3">cv. Jemalong A17</strain>
    </source>
</reference>
<dbReference type="GO" id="GO:0004386">
    <property type="term" value="F:helicase activity"/>
    <property type="evidence" value="ECO:0007669"/>
    <property type="project" value="UniProtKB-KW"/>
</dbReference>
<keyword evidence="3" id="KW-1185">Reference proteome</keyword>
<name>G7ZVS0_MEDTR</name>
<sequence length="76" mass="8965">MLHLFFEFVHICHEVERFNTYLLDIKVIVFYGSLNIKVHKDLLNINNIVVGTPRRIFNNINKLGLELLMLTVKLLL</sequence>
<gene>
    <name evidence="1" type="ordered locus">MTR_8g007360</name>
</gene>
<dbReference type="PaxDb" id="3880-AES83308"/>
<dbReference type="HOGENOM" id="CLU_2658273_0_0_1"/>
<keyword evidence="1" id="KW-0347">Helicase</keyword>
<keyword evidence="1" id="KW-0547">Nucleotide-binding</keyword>
<keyword evidence="1" id="KW-0067">ATP-binding</keyword>
<proteinExistence type="predicted"/>
<reference evidence="2" key="3">
    <citation type="submission" date="2015-04" db="UniProtKB">
        <authorList>
            <consortium name="EnsemblPlants"/>
        </authorList>
    </citation>
    <scope>IDENTIFICATION</scope>
    <source>
        <strain evidence="2">cv. Jemalong A17</strain>
    </source>
</reference>
<keyword evidence="1" id="KW-0378">Hydrolase</keyword>
<evidence type="ECO:0000313" key="3">
    <source>
        <dbReference type="Proteomes" id="UP000002051"/>
    </source>
</evidence>
<dbReference type="Proteomes" id="UP000002051">
    <property type="component" value="Chromosome 8"/>
</dbReference>
<evidence type="ECO:0000313" key="2">
    <source>
        <dbReference type="EnsemblPlants" id="KEH17917"/>
    </source>
</evidence>
<dbReference type="STRING" id="3880.G7ZVS0"/>
<dbReference type="EMBL" id="CM001224">
    <property type="protein sequence ID" value="KEH17917.1"/>
    <property type="molecule type" value="Genomic_DNA"/>
</dbReference>
<protein>
    <submittedName>
        <fullName evidence="1">DEAD-box ATP-dependent RNA helicase, putative</fullName>
    </submittedName>
</protein>
<reference evidence="1 3" key="2">
    <citation type="journal article" date="2014" name="BMC Genomics">
        <title>An improved genome release (version Mt4.0) for the model legume Medicago truncatula.</title>
        <authorList>
            <person name="Tang H."/>
            <person name="Krishnakumar V."/>
            <person name="Bidwell S."/>
            <person name="Rosen B."/>
            <person name="Chan A."/>
            <person name="Zhou S."/>
            <person name="Gentzbittel L."/>
            <person name="Childs K.L."/>
            <person name="Yandell M."/>
            <person name="Gundlach H."/>
            <person name="Mayer K.F."/>
            <person name="Schwartz D.C."/>
            <person name="Town C.D."/>
        </authorList>
    </citation>
    <scope>GENOME REANNOTATION</scope>
    <source>
        <strain evidence="1">A17</strain>
        <strain evidence="2 3">cv. Jemalong A17</strain>
    </source>
</reference>
<organism evidence="2">
    <name type="scientific">Medicago truncatula</name>
    <name type="common">Barrel medic</name>
    <name type="synonym">Medicago tribuloides</name>
    <dbReference type="NCBI Taxonomy" id="3880"/>
    <lineage>
        <taxon>Eukaryota</taxon>
        <taxon>Viridiplantae</taxon>
        <taxon>Streptophyta</taxon>
        <taxon>Embryophyta</taxon>
        <taxon>Tracheophyta</taxon>
        <taxon>Spermatophyta</taxon>
        <taxon>Magnoliopsida</taxon>
        <taxon>eudicotyledons</taxon>
        <taxon>Gunneridae</taxon>
        <taxon>Pentapetalae</taxon>
        <taxon>rosids</taxon>
        <taxon>fabids</taxon>
        <taxon>Fabales</taxon>
        <taxon>Fabaceae</taxon>
        <taxon>Papilionoideae</taxon>
        <taxon>50 kb inversion clade</taxon>
        <taxon>NPAAA clade</taxon>
        <taxon>Hologalegina</taxon>
        <taxon>IRL clade</taxon>
        <taxon>Trifolieae</taxon>
        <taxon>Medicago</taxon>
    </lineage>
</organism>
<dbReference type="AlphaFoldDB" id="G7ZVS0"/>
<dbReference type="EnsemblPlants" id="KEH17917">
    <property type="protein sequence ID" value="KEH17917"/>
    <property type="gene ID" value="MTR_8g007360"/>
</dbReference>
<evidence type="ECO:0000313" key="1">
    <source>
        <dbReference type="EMBL" id="KEH17917.1"/>
    </source>
</evidence>
<accession>G7ZVS0</accession>
<dbReference type="eggNOG" id="KOG0329">
    <property type="taxonomic scope" value="Eukaryota"/>
</dbReference>